<accession>A0ABN3NDG8</accession>
<proteinExistence type="predicted"/>
<reference evidence="2 3" key="1">
    <citation type="journal article" date="2019" name="Int. J. Syst. Evol. Microbiol.">
        <title>The Global Catalogue of Microorganisms (GCM) 10K type strain sequencing project: providing services to taxonomists for standard genome sequencing and annotation.</title>
        <authorList>
            <consortium name="The Broad Institute Genomics Platform"/>
            <consortium name="The Broad Institute Genome Sequencing Center for Infectious Disease"/>
            <person name="Wu L."/>
            <person name="Ma J."/>
        </authorList>
    </citation>
    <scope>NUCLEOTIDE SEQUENCE [LARGE SCALE GENOMIC DNA]</scope>
    <source>
        <strain evidence="2 3">JCM 3367</strain>
    </source>
</reference>
<organism evidence="2 3">
    <name type="scientific">Pilimelia columellifera subsp. columellifera</name>
    <dbReference type="NCBI Taxonomy" id="706583"/>
    <lineage>
        <taxon>Bacteria</taxon>
        <taxon>Bacillati</taxon>
        <taxon>Actinomycetota</taxon>
        <taxon>Actinomycetes</taxon>
        <taxon>Micromonosporales</taxon>
        <taxon>Micromonosporaceae</taxon>
        <taxon>Pilimelia</taxon>
    </lineage>
</organism>
<name>A0ABN3NDG8_9ACTN</name>
<keyword evidence="3" id="KW-1185">Reference proteome</keyword>
<dbReference type="Proteomes" id="UP001499978">
    <property type="component" value="Unassembled WGS sequence"/>
</dbReference>
<comment type="caution">
    <text evidence="2">The sequence shown here is derived from an EMBL/GenBank/DDBJ whole genome shotgun (WGS) entry which is preliminary data.</text>
</comment>
<evidence type="ECO:0000313" key="2">
    <source>
        <dbReference type="EMBL" id="GAA2518782.1"/>
    </source>
</evidence>
<dbReference type="EMBL" id="BAAARY010000005">
    <property type="protein sequence ID" value="GAA2518782.1"/>
    <property type="molecule type" value="Genomic_DNA"/>
</dbReference>
<evidence type="ECO:0000313" key="3">
    <source>
        <dbReference type="Proteomes" id="UP001499978"/>
    </source>
</evidence>
<sequence>MQEDSRQGVLADMHRDAVRDLPGELVAVGAADGGQRGEGCGQVLVPAHGPAVDLSAQPGERPVQGGDEAQLGGGGRGPLPRWSWGQTVTGPVVDPSGGAAHSAGESVDAGGGPLGQPVAAEPRCARV</sequence>
<feature type="region of interest" description="Disordered" evidence="1">
    <location>
        <begin position="51"/>
        <end position="127"/>
    </location>
</feature>
<gene>
    <name evidence="2" type="ORF">GCM10010201_14790</name>
</gene>
<evidence type="ECO:0000256" key="1">
    <source>
        <dbReference type="SAM" id="MobiDB-lite"/>
    </source>
</evidence>
<protein>
    <submittedName>
        <fullName evidence="2">Uncharacterized protein</fullName>
    </submittedName>
</protein>